<dbReference type="AlphaFoldDB" id="A0A024G1V4"/>
<name>A0A024G1V4_9STRA</name>
<reference evidence="2 3" key="1">
    <citation type="submission" date="2012-05" db="EMBL/GenBank/DDBJ databases">
        <title>Recombination and specialization in a pathogen metapopulation.</title>
        <authorList>
            <person name="Gardiner A."/>
            <person name="Kemen E."/>
            <person name="Schultz-Larsen T."/>
            <person name="MacLean D."/>
            <person name="Van Oosterhout C."/>
            <person name="Jones J.D.G."/>
        </authorList>
    </citation>
    <scope>NUCLEOTIDE SEQUENCE [LARGE SCALE GENOMIC DNA]</scope>
    <source>
        <strain evidence="2 3">Ac Nc2</strain>
    </source>
</reference>
<keyword evidence="3" id="KW-1185">Reference proteome</keyword>
<feature type="compositionally biased region" description="Polar residues" evidence="1">
    <location>
        <begin position="152"/>
        <end position="163"/>
    </location>
</feature>
<evidence type="ECO:0000256" key="1">
    <source>
        <dbReference type="SAM" id="MobiDB-lite"/>
    </source>
</evidence>
<dbReference type="Proteomes" id="UP000053237">
    <property type="component" value="Unassembled WGS sequence"/>
</dbReference>
<feature type="region of interest" description="Disordered" evidence="1">
    <location>
        <begin position="140"/>
        <end position="163"/>
    </location>
</feature>
<evidence type="ECO:0000313" key="3">
    <source>
        <dbReference type="Proteomes" id="UP000053237"/>
    </source>
</evidence>
<gene>
    <name evidence="2" type="ORF">BN9_013100</name>
</gene>
<sequence>MVLLNRNAFERLHNPFRLCKNFLSAFLPWQADSPPAFSCFLRAVASWFQRAPQKLGIEARDPSNAAINNAIGYSHNQSHILQIEPVRSQNPESHPARSIQRRKSVLGLDDESSNLSKLHGNNTDIPSFNDFACNKYSASKRRTVQRKPRPIWNSNSSSVPPTCFPSTTSRLIPSTQHKHRSQSHRFIALRCIEY</sequence>
<evidence type="ECO:0000313" key="2">
    <source>
        <dbReference type="EMBL" id="CCI40526.1"/>
    </source>
</evidence>
<protein>
    <submittedName>
        <fullName evidence="2">Uncharacterized protein</fullName>
    </submittedName>
</protein>
<dbReference type="InParanoid" id="A0A024G1V4"/>
<comment type="caution">
    <text evidence="2">The sequence shown here is derived from an EMBL/GenBank/DDBJ whole genome shotgun (WGS) entry which is preliminary data.</text>
</comment>
<feature type="compositionally biased region" description="Basic residues" evidence="1">
    <location>
        <begin position="140"/>
        <end position="149"/>
    </location>
</feature>
<dbReference type="EMBL" id="CAIX01000009">
    <property type="protein sequence ID" value="CCI40526.1"/>
    <property type="molecule type" value="Genomic_DNA"/>
</dbReference>
<organism evidence="2 3">
    <name type="scientific">Albugo candida</name>
    <dbReference type="NCBI Taxonomy" id="65357"/>
    <lineage>
        <taxon>Eukaryota</taxon>
        <taxon>Sar</taxon>
        <taxon>Stramenopiles</taxon>
        <taxon>Oomycota</taxon>
        <taxon>Peronosporomycetes</taxon>
        <taxon>Albuginales</taxon>
        <taxon>Albuginaceae</taxon>
        <taxon>Albugo</taxon>
    </lineage>
</organism>
<proteinExistence type="predicted"/>
<accession>A0A024G1V4</accession>